<dbReference type="Pfam" id="PF12582">
    <property type="entry name" value="DUF3757"/>
    <property type="match status" value="1"/>
</dbReference>
<name>A0ABY0XZ60_9PSED</name>
<comment type="caution">
    <text evidence="1">The sequence shown here is derived from an EMBL/GenBank/DDBJ whole genome shotgun (WGS) entry which is preliminary data.</text>
</comment>
<protein>
    <submittedName>
        <fullName evidence="1">Uncharacterized protein</fullName>
    </submittedName>
</protein>
<dbReference type="EMBL" id="FNRV01000001">
    <property type="protein sequence ID" value="SEC60320.1"/>
    <property type="molecule type" value="Genomic_DNA"/>
</dbReference>
<proteinExistence type="predicted"/>
<dbReference type="Proteomes" id="UP000199665">
    <property type="component" value="Unassembled WGS sequence"/>
</dbReference>
<evidence type="ECO:0000313" key="1">
    <source>
        <dbReference type="EMBL" id="SEC60320.1"/>
    </source>
</evidence>
<dbReference type="InterPro" id="IPR022231">
    <property type="entry name" value="DUF3757"/>
</dbReference>
<organism evidence="1 2">
    <name type="scientific">Pseudomonas mohnii</name>
    <dbReference type="NCBI Taxonomy" id="395600"/>
    <lineage>
        <taxon>Bacteria</taxon>
        <taxon>Pseudomonadati</taxon>
        <taxon>Pseudomonadota</taxon>
        <taxon>Gammaproteobacteria</taxon>
        <taxon>Pseudomonadales</taxon>
        <taxon>Pseudomonadaceae</taxon>
        <taxon>Pseudomonas</taxon>
    </lineage>
</organism>
<accession>A0ABY0XZ60</accession>
<reference evidence="1 2" key="1">
    <citation type="submission" date="2016-10" db="EMBL/GenBank/DDBJ databases">
        <authorList>
            <person name="Varghese N."/>
            <person name="Submissions S."/>
        </authorList>
    </citation>
    <scope>NUCLEOTIDE SEQUENCE [LARGE SCALE GENOMIC DNA]</scope>
    <source>
        <strain evidence="1 2">DSM 18327</strain>
    </source>
</reference>
<keyword evidence="2" id="KW-1185">Reference proteome</keyword>
<evidence type="ECO:0000313" key="2">
    <source>
        <dbReference type="Proteomes" id="UP000199665"/>
    </source>
</evidence>
<gene>
    <name evidence="1" type="ORF">SAMN05216205_2754</name>
</gene>
<sequence length="140" mass="15532">MEAQALDIDHCPLPQHIKNTLGIYTAPTVSRKGQWIGTASASRTAADDRYSTAAVSAFQGAVFYTTEQNGTSRGVLSRCMYLNDSRERLDLYYRPDVRPDLAVKLLDLKHWKLQPATSTGLVTYMCKNKQQGGCVFAVVE</sequence>